<evidence type="ECO:0000313" key="1">
    <source>
        <dbReference type="EMBL" id="KOM55831.1"/>
    </source>
</evidence>
<dbReference type="Gramene" id="KOM55831">
    <property type="protein sequence ID" value="KOM55831"/>
    <property type="gene ID" value="LR48_Vigan10g172300"/>
</dbReference>
<gene>
    <name evidence="1" type="ORF">LR48_Vigan10g172300</name>
</gene>
<name>A0A0L9VL89_PHAAN</name>
<organism evidence="1 2">
    <name type="scientific">Phaseolus angularis</name>
    <name type="common">Azuki bean</name>
    <name type="synonym">Vigna angularis</name>
    <dbReference type="NCBI Taxonomy" id="3914"/>
    <lineage>
        <taxon>Eukaryota</taxon>
        <taxon>Viridiplantae</taxon>
        <taxon>Streptophyta</taxon>
        <taxon>Embryophyta</taxon>
        <taxon>Tracheophyta</taxon>
        <taxon>Spermatophyta</taxon>
        <taxon>Magnoliopsida</taxon>
        <taxon>eudicotyledons</taxon>
        <taxon>Gunneridae</taxon>
        <taxon>Pentapetalae</taxon>
        <taxon>rosids</taxon>
        <taxon>fabids</taxon>
        <taxon>Fabales</taxon>
        <taxon>Fabaceae</taxon>
        <taxon>Papilionoideae</taxon>
        <taxon>50 kb inversion clade</taxon>
        <taxon>NPAAA clade</taxon>
        <taxon>indigoferoid/millettioid clade</taxon>
        <taxon>Phaseoleae</taxon>
        <taxon>Vigna</taxon>
    </lineage>
</organism>
<proteinExistence type="predicted"/>
<dbReference type="AlphaFoldDB" id="A0A0L9VL89"/>
<evidence type="ECO:0000313" key="2">
    <source>
        <dbReference type="Proteomes" id="UP000053144"/>
    </source>
</evidence>
<dbReference type="EMBL" id="CM003380">
    <property type="protein sequence ID" value="KOM55831.1"/>
    <property type="molecule type" value="Genomic_DNA"/>
</dbReference>
<protein>
    <submittedName>
        <fullName evidence="1">Uncharacterized protein</fullName>
    </submittedName>
</protein>
<sequence length="101" mass="11341">MSGSHVGLELQLVTQASGSPKLRVVPPSGAFPGLFELYFSITSSLLPILTHFLSKQRCYTHQEHFKTDLKTPIKCLEVVQKTIQTKPFSTSNKHLLELFNK</sequence>
<dbReference type="Proteomes" id="UP000053144">
    <property type="component" value="Chromosome 10"/>
</dbReference>
<accession>A0A0L9VL89</accession>
<reference evidence="2" key="1">
    <citation type="journal article" date="2015" name="Proc. Natl. Acad. Sci. U.S.A.">
        <title>Genome sequencing of adzuki bean (Vigna angularis) provides insight into high starch and low fat accumulation and domestication.</title>
        <authorList>
            <person name="Yang K."/>
            <person name="Tian Z."/>
            <person name="Chen C."/>
            <person name="Luo L."/>
            <person name="Zhao B."/>
            <person name="Wang Z."/>
            <person name="Yu L."/>
            <person name="Li Y."/>
            <person name="Sun Y."/>
            <person name="Li W."/>
            <person name="Chen Y."/>
            <person name="Li Y."/>
            <person name="Zhang Y."/>
            <person name="Ai D."/>
            <person name="Zhao J."/>
            <person name="Shang C."/>
            <person name="Ma Y."/>
            <person name="Wu B."/>
            <person name="Wang M."/>
            <person name="Gao L."/>
            <person name="Sun D."/>
            <person name="Zhang P."/>
            <person name="Guo F."/>
            <person name="Wang W."/>
            <person name="Li Y."/>
            <person name="Wang J."/>
            <person name="Varshney R.K."/>
            <person name="Wang J."/>
            <person name="Ling H.Q."/>
            <person name="Wan P."/>
        </authorList>
    </citation>
    <scope>NUCLEOTIDE SEQUENCE</scope>
    <source>
        <strain evidence="2">cv. Jingnong 6</strain>
    </source>
</reference>